<dbReference type="InterPro" id="IPR013126">
    <property type="entry name" value="Hsp_70_fam"/>
</dbReference>
<organism evidence="6">
    <name type="scientific">Taenia asiatica</name>
    <name type="common">Asian tapeworm</name>
    <dbReference type="NCBI Taxonomy" id="60517"/>
    <lineage>
        <taxon>Eukaryota</taxon>
        <taxon>Metazoa</taxon>
        <taxon>Spiralia</taxon>
        <taxon>Lophotrochozoa</taxon>
        <taxon>Platyhelminthes</taxon>
        <taxon>Cestoda</taxon>
        <taxon>Eucestoda</taxon>
        <taxon>Cyclophyllidea</taxon>
        <taxon>Taeniidae</taxon>
        <taxon>Taenia</taxon>
    </lineage>
</organism>
<dbReference type="InterPro" id="IPR043129">
    <property type="entry name" value="ATPase_NBD"/>
</dbReference>
<dbReference type="WBParaSite" id="TASK_0000977501-mRNA-1">
    <property type="protein sequence ID" value="TASK_0000977501-mRNA-1"/>
    <property type="gene ID" value="TASK_0000977501"/>
</dbReference>
<name>A0A0R3WFY2_TAEAS</name>
<evidence type="ECO:0000256" key="2">
    <source>
        <dbReference type="ARBA" id="ARBA00022741"/>
    </source>
</evidence>
<dbReference type="Gene3D" id="3.30.420.40">
    <property type="match status" value="2"/>
</dbReference>
<evidence type="ECO:0000313" key="6">
    <source>
        <dbReference type="WBParaSite" id="TASK_0000977501-mRNA-1"/>
    </source>
</evidence>
<protein>
    <submittedName>
        <fullName evidence="6">Glycerate 3-kinase</fullName>
    </submittedName>
</protein>
<dbReference type="OrthoDB" id="6718630at2759"/>
<dbReference type="GO" id="GO:0140662">
    <property type="term" value="F:ATP-dependent protein folding chaperone"/>
    <property type="evidence" value="ECO:0007669"/>
    <property type="project" value="InterPro"/>
</dbReference>
<dbReference type="EMBL" id="UYRS01019465">
    <property type="protein sequence ID" value="VDK45485.1"/>
    <property type="molecule type" value="Genomic_DNA"/>
</dbReference>
<evidence type="ECO:0000313" key="5">
    <source>
        <dbReference type="Proteomes" id="UP000282613"/>
    </source>
</evidence>
<sequence length="87" mass="9273">MALLKMKETTEAYLSEKVVDVACTVSIYINNNQQQTTRDAGELAGLNVLQNVNEPTTAAIAYGLDKGSALQGNVLVFGLGGETFNVH</sequence>
<keyword evidence="5" id="KW-1185">Reference proteome</keyword>
<dbReference type="SUPFAM" id="SSF53067">
    <property type="entry name" value="Actin-like ATPase domain"/>
    <property type="match status" value="1"/>
</dbReference>
<dbReference type="STRING" id="60517.A0A0R3WFY2"/>
<evidence type="ECO:0000313" key="4">
    <source>
        <dbReference type="EMBL" id="VDK45485.1"/>
    </source>
</evidence>
<reference evidence="4 5" key="2">
    <citation type="submission" date="2018-11" db="EMBL/GenBank/DDBJ databases">
        <authorList>
            <consortium name="Pathogen Informatics"/>
        </authorList>
    </citation>
    <scope>NUCLEOTIDE SEQUENCE [LARGE SCALE GENOMIC DNA]</scope>
</reference>
<proteinExistence type="inferred from homology"/>
<dbReference type="FunFam" id="3.30.420.40:FF:000545">
    <property type="entry name" value="Endoplasmic reticulum chaperone BiP"/>
    <property type="match status" value="1"/>
</dbReference>
<keyword evidence="3" id="KW-0067">ATP-binding</keyword>
<gene>
    <name evidence="4" type="ORF">TASK_LOCUS9776</name>
</gene>
<dbReference type="PANTHER" id="PTHR19375">
    <property type="entry name" value="HEAT SHOCK PROTEIN 70KDA"/>
    <property type="match status" value="1"/>
</dbReference>
<evidence type="ECO:0000256" key="3">
    <source>
        <dbReference type="ARBA" id="ARBA00022840"/>
    </source>
</evidence>
<accession>A0A0R3WFY2</accession>
<comment type="similarity">
    <text evidence="1">Belongs to the heat shock protein 70 family.</text>
</comment>
<keyword evidence="2" id="KW-0547">Nucleotide-binding</keyword>
<dbReference type="AlphaFoldDB" id="A0A0R3WFY2"/>
<evidence type="ECO:0000256" key="1">
    <source>
        <dbReference type="ARBA" id="ARBA00007381"/>
    </source>
</evidence>
<reference evidence="6" key="1">
    <citation type="submission" date="2017-02" db="UniProtKB">
        <authorList>
            <consortium name="WormBaseParasite"/>
        </authorList>
    </citation>
    <scope>IDENTIFICATION</scope>
</reference>
<dbReference type="Proteomes" id="UP000282613">
    <property type="component" value="Unassembled WGS sequence"/>
</dbReference>
<dbReference type="Pfam" id="PF00012">
    <property type="entry name" value="HSP70"/>
    <property type="match status" value="1"/>
</dbReference>
<dbReference type="GO" id="GO:0005524">
    <property type="term" value="F:ATP binding"/>
    <property type="evidence" value="ECO:0007669"/>
    <property type="project" value="UniProtKB-KW"/>
</dbReference>